<accession>A0A2D2LW95</accession>
<gene>
    <name evidence="1" type="ORF">NP7_08630</name>
</gene>
<reference evidence="2" key="1">
    <citation type="submission" date="2017-11" db="EMBL/GenBank/DDBJ databases">
        <title>Complete genome sequence of Moraxella osloensis NP7 isolated from human skin.</title>
        <authorList>
            <person name="Lee K."/>
            <person name="Lim J.Y."/>
            <person name="Hwang I."/>
        </authorList>
    </citation>
    <scope>NUCLEOTIDE SEQUENCE [LARGE SCALE GENOMIC DNA]</scope>
    <source>
        <strain evidence="2">NP7</strain>
    </source>
</reference>
<sequence>MSDASTIPIDQYRQTLAESVHFSNKTINSNIEKGGIRLAKSQALDLPYISARTLLADDITIPTDYQANAGKTATIFKAIKSAMLDEDLSEQDDDFKTVVNTIQPDIVSLFDTPYQAGLEHINIRMRQLLLPKGDDYLSISPISSAGVNHWLNDEVDDIKEARKTDNDLHSITTAVFGIGGANPQNVGSLVRAMQRPIYLTAPTANDTIRQAFSLYYKGLDYYIPNKLPKDKLVQPALLAWADLVNQGIATTEQDLNNQDWKNKGIEATSTNMDSREAEQQFLTHILRIVLAQGREAKNSLEQVADRLPNITKISNEAYDENPGEMVSKERVALTPLQHPSVDLAIQGLIDPKLRDEGWMTAFAEHLAKSIVRQSYEVEGQSNPVTFVLEDSTIPFLARRIRGLLYSHKELAS</sequence>
<dbReference type="AlphaFoldDB" id="A0A2D2LW95"/>
<organism evidence="1 2">
    <name type="scientific">Faucicola osloensis</name>
    <name type="common">Moraxella osloensis</name>
    <dbReference type="NCBI Taxonomy" id="34062"/>
    <lineage>
        <taxon>Bacteria</taxon>
        <taxon>Pseudomonadati</taxon>
        <taxon>Pseudomonadota</taxon>
        <taxon>Gammaproteobacteria</taxon>
        <taxon>Moraxellales</taxon>
        <taxon>Moraxellaceae</taxon>
        <taxon>Faucicola</taxon>
    </lineage>
</organism>
<evidence type="ECO:0000313" key="2">
    <source>
        <dbReference type="Proteomes" id="UP000229340"/>
    </source>
</evidence>
<dbReference type="EMBL" id="CP024443">
    <property type="protein sequence ID" value="ATR79307.1"/>
    <property type="molecule type" value="Genomic_DNA"/>
</dbReference>
<evidence type="ECO:0000313" key="1">
    <source>
        <dbReference type="EMBL" id="ATR79307.1"/>
    </source>
</evidence>
<proteinExistence type="predicted"/>
<name>A0A2D2LW95_FAUOS</name>
<protein>
    <submittedName>
        <fullName evidence="1">Uncharacterized protein</fullName>
    </submittedName>
</protein>
<dbReference type="Proteomes" id="UP000229340">
    <property type="component" value="Chromosome"/>
</dbReference>
<dbReference type="RefSeq" id="WP_100270487.1">
    <property type="nucleotide sequence ID" value="NZ_CP024443.1"/>
</dbReference>